<dbReference type="Gene3D" id="6.10.90.10">
    <property type="entry name" value="Apolipoprotein CIII"/>
    <property type="match status" value="1"/>
</dbReference>
<dbReference type="KEGG" id="aful:116497806"/>
<dbReference type="AlphaFoldDB" id="A0A6J3E206"/>
<evidence type="ECO:0000256" key="8">
    <source>
        <dbReference type="ARBA" id="ARBA00022963"/>
    </source>
</evidence>
<comment type="function">
    <text evidence="13">Component of triglyceride-rich very low density lipoproteins (VLDL) and high density lipoproteins (HDL) in plasma. Plays a multifaceted role in triglyceride homeostasis. Intracellularly, promotes hepatic very low density lipoprotein 1 (VLDL1) assembly and secretion; extracellularly, attenuates hydrolysis and clearance of triglyceride-rich lipoproteins (TRLs). Impairs the lipolysis of TRLs by inhibiting lipoprotein lipase and the hepatic uptake of TRLs by remnant receptors. Formed of several curved helices connected via semiflexible hinges, so that it can wrap tightly around the curved micelle surface and easily adapt to the different diameters of its natural binding partners.</text>
</comment>
<keyword evidence="10" id="KW-0443">Lipid metabolism</keyword>
<dbReference type="GO" id="GO:0008289">
    <property type="term" value="F:lipid binding"/>
    <property type="evidence" value="ECO:0007669"/>
    <property type="project" value="InterPro"/>
</dbReference>
<evidence type="ECO:0000256" key="13">
    <source>
        <dbReference type="ARBA" id="ARBA00045699"/>
    </source>
</evidence>
<keyword evidence="4" id="KW-0813">Transport</keyword>
<dbReference type="GO" id="GO:0034361">
    <property type="term" value="C:very-low-density lipoprotein particle"/>
    <property type="evidence" value="ECO:0007669"/>
    <property type="project" value="UniProtKB-KW"/>
</dbReference>
<dbReference type="Proteomes" id="UP000504639">
    <property type="component" value="Chromosome 22"/>
</dbReference>
<evidence type="ECO:0000256" key="1">
    <source>
        <dbReference type="ARBA" id="ARBA00004613"/>
    </source>
</evidence>
<evidence type="ECO:0000256" key="5">
    <source>
        <dbReference type="ARBA" id="ARBA00022513"/>
    </source>
</evidence>
<evidence type="ECO:0000256" key="11">
    <source>
        <dbReference type="ARBA" id="ARBA00023313"/>
    </source>
</evidence>
<evidence type="ECO:0000256" key="6">
    <source>
        <dbReference type="ARBA" id="ARBA00022525"/>
    </source>
</evidence>
<dbReference type="InParanoid" id="A0A6J3E206"/>
<comment type="subcellular location">
    <subcellularLocation>
        <location evidence="1">Secreted</location>
    </subcellularLocation>
</comment>
<dbReference type="GO" id="GO:0042627">
    <property type="term" value="C:chylomicron"/>
    <property type="evidence" value="ECO:0007669"/>
    <property type="project" value="UniProtKB-KW"/>
</dbReference>
<dbReference type="Pfam" id="PF05778">
    <property type="entry name" value="Apo-CIII"/>
    <property type="match status" value="1"/>
</dbReference>
<proteinExistence type="inferred from homology"/>
<reference evidence="14" key="1">
    <citation type="submission" date="2024-06" db="UniProtKB">
        <authorList>
            <consortium name="RefSeq"/>
        </authorList>
    </citation>
    <scope>NUCLEOTIDE SEQUENCE [LARGE SCALE GENOMIC DNA]</scope>
</reference>
<evidence type="ECO:0000313" key="15">
    <source>
        <dbReference type="RefSeq" id="XP_032057631.1"/>
    </source>
</evidence>
<dbReference type="InterPro" id="IPR008403">
    <property type="entry name" value="Apo-CIII"/>
</dbReference>
<keyword evidence="11" id="KW-0850">VLDL</keyword>
<dbReference type="CTD" id="345"/>
<name>A0A6J3E206_AYTFU</name>
<evidence type="ECO:0000256" key="3">
    <source>
        <dbReference type="ARBA" id="ARBA00015570"/>
    </source>
</evidence>
<dbReference type="GO" id="GO:0042157">
    <property type="term" value="P:lipoprotein metabolic process"/>
    <property type="evidence" value="ECO:0007669"/>
    <property type="project" value="InterPro"/>
</dbReference>
<evidence type="ECO:0000313" key="14">
    <source>
        <dbReference type="Proteomes" id="UP000504639"/>
    </source>
</evidence>
<reference evidence="15" key="2">
    <citation type="submission" date="2025-08" db="UniProtKB">
        <authorList>
            <consortium name="RefSeq"/>
        </authorList>
    </citation>
    <scope>IDENTIFICATION</scope>
    <source>
        <tissue evidence="15">Lung</tissue>
    </source>
</reference>
<evidence type="ECO:0000256" key="12">
    <source>
        <dbReference type="ARBA" id="ARBA00031173"/>
    </source>
</evidence>
<sequence length="166" mass="17927">MLPEQPHRFHAGLRHGPRAWTLARANLGTRPLPAATPPLTFAQAPSEAAVGEGIKWEAGAAPTEQSPGTARPAMKVSVLLLLVCVAVLAVGARADTPDDTDTVVRKVQEYVKQATDVVKSVFTTVQESEAAQQARKWLSDNADVVKQQLARLKEQLSEFWKLTPGV</sequence>
<dbReference type="PANTHER" id="PTHR14225:SF0">
    <property type="entry name" value="APOLIPOPROTEIN C-III"/>
    <property type="match status" value="1"/>
</dbReference>
<evidence type="ECO:0000256" key="2">
    <source>
        <dbReference type="ARBA" id="ARBA00011008"/>
    </source>
</evidence>
<dbReference type="GO" id="GO:0016042">
    <property type="term" value="P:lipid catabolic process"/>
    <property type="evidence" value="ECO:0007669"/>
    <property type="project" value="UniProtKB-KW"/>
</dbReference>
<keyword evidence="8" id="KW-0442">Lipid degradation</keyword>
<dbReference type="GO" id="GO:0006869">
    <property type="term" value="P:lipid transport"/>
    <property type="evidence" value="ECO:0007669"/>
    <property type="project" value="UniProtKB-KW"/>
</dbReference>
<dbReference type="InterPro" id="IPR038195">
    <property type="entry name" value="Apo_CIII_sf"/>
</dbReference>
<evidence type="ECO:0000256" key="9">
    <source>
        <dbReference type="ARBA" id="ARBA00023055"/>
    </source>
</evidence>
<dbReference type="GeneID" id="116497806"/>
<organism evidence="14 15">
    <name type="scientific">Aythya fuligula</name>
    <name type="common">Tufted duck</name>
    <name type="synonym">Anas fuligula</name>
    <dbReference type="NCBI Taxonomy" id="219594"/>
    <lineage>
        <taxon>Eukaryota</taxon>
        <taxon>Metazoa</taxon>
        <taxon>Chordata</taxon>
        <taxon>Craniata</taxon>
        <taxon>Vertebrata</taxon>
        <taxon>Euteleostomi</taxon>
        <taxon>Archelosauria</taxon>
        <taxon>Archosauria</taxon>
        <taxon>Dinosauria</taxon>
        <taxon>Saurischia</taxon>
        <taxon>Theropoda</taxon>
        <taxon>Coelurosauria</taxon>
        <taxon>Aves</taxon>
        <taxon>Neognathae</taxon>
        <taxon>Galloanserae</taxon>
        <taxon>Anseriformes</taxon>
        <taxon>Anatidae</taxon>
        <taxon>Aythyinae</taxon>
        <taxon>Aythya</taxon>
    </lineage>
</organism>
<keyword evidence="14" id="KW-1185">Reference proteome</keyword>
<keyword evidence="6" id="KW-0964">Secreted</keyword>
<keyword evidence="5" id="KW-0162">Chylomicron</keyword>
<accession>A0A6J3E206</accession>
<evidence type="ECO:0000256" key="10">
    <source>
        <dbReference type="ARBA" id="ARBA00023098"/>
    </source>
</evidence>
<dbReference type="PANTHER" id="PTHR14225">
    <property type="entry name" value="APOLIPOPROTEIN C-III"/>
    <property type="match status" value="1"/>
</dbReference>
<keyword evidence="7" id="KW-0732">Signal</keyword>
<protein>
    <recommendedName>
        <fullName evidence="3">Apolipoprotein C-III</fullName>
    </recommendedName>
    <alternativeName>
        <fullName evidence="12">Apolipoprotein C3</fullName>
    </alternativeName>
</protein>
<evidence type="ECO:0000256" key="7">
    <source>
        <dbReference type="ARBA" id="ARBA00022729"/>
    </source>
</evidence>
<evidence type="ECO:0000256" key="4">
    <source>
        <dbReference type="ARBA" id="ARBA00022448"/>
    </source>
</evidence>
<gene>
    <name evidence="15" type="primary">APOC3</name>
</gene>
<comment type="similarity">
    <text evidence="2">Belongs to the apolipoprotein C3 family.</text>
</comment>
<keyword evidence="9" id="KW-0445">Lipid transport</keyword>
<dbReference type="RefSeq" id="XP_032057631.1">
    <property type="nucleotide sequence ID" value="XM_032201740.1"/>
</dbReference>